<keyword evidence="6 10" id="KW-0819">tRNA processing</keyword>
<evidence type="ECO:0000256" key="8">
    <source>
        <dbReference type="ARBA" id="ARBA00022857"/>
    </source>
</evidence>
<evidence type="ECO:0000256" key="10">
    <source>
        <dbReference type="HAMAP-Rule" id="MF_01037"/>
    </source>
</evidence>
<dbReference type="NCBIfam" id="NF003739">
    <property type="entry name" value="PRK05335.1"/>
    <property type="match status" value="1"/>
</dbReference>
<keyword evidence="7 10" id="KW-0274">FAD</keyword>
<dbReference type="Proteomes" id="UP000233256">
    <property type="component" value="Unassembled WGS sequence"/>
</dbReference>
<dbReference type="PANTHER" id="PTHR11806:SF2">
    <property type="entry name" value="METHYLENETETRAHYDROFOLATE--TRNA-(URACIL-5-)-METHYLTRANSFERASE TRMFO"/>
    <property type="match status" value="1"/>
</dbReference>
<dbReference type="EC" id="2.1.1.74" evidence="10"/>
<dbReference type="EMBL" id="PGXC01000003">
    <property type="protein sequence ID" value="PKK91393.1"/>
    <property type="molecule type" value="Genomic_DNA"/>
</dbReference>
<dbReference type="GO" id="GO:0030488">
    <property type="term" value="P:tRNA methylation"/>
    <property type="evidence" value="ECO:0007669"/>
    <property type="project" value="TreeGrafter"/>
</dbReference>
<comment type="catalytic activity">
    <reaction evidence="10">
        <text>uridine(54) in tRNA + (6R)-5,10-methylene-5,6,7,8-tetrahydrofolate + NADPH + H(+) = 5-methyluridine(54) in tRNA + (6S)-5,6,7,8-tetrahydrofolate + NADP(+)</text>
        <dbReference type="Rhea" id="RHEA:62372"/>
        <dbReference type="Rhea" id="RHEA-COMP:10167"/>
        <dbReference type="Rhea" id="RHEA-COMP:10193"/>
        <dbReference type="ChEBI" id="CHEBI:15378"/>
        <dbReference type="ChEBI" id="CHEBI:15636"/>
        <dbReference type="ChEBI" id="CHEBI:57453"/>
        <dbReference type="ChEBI" id="CHEBI:57783"/>
        <dbReference type="ChEBI" id="CHEBI:58349"/>
        <dbReference type="ChEBI" id="CHEBI:65315"/>
        <dbReference type="ChEBI" id="CHEBI:74447"/>
        <dbReference type="EC" id="2.1.1.74"/>
    </reaction>
</comment>
<comment type="function">
    <text evidence="10">Catalyzes the folate-dependent formation of 5-methyl-uridine at position 54 (M-5-U54) in all tRNAs.</text>
</comment>
<comment type="similarity">
    <text evidence="10">Belongs to the MnmG family. TrmFO subfamily.</text>
</comment>
<dbReference type="InterPro" id="IPR004417">
    <property type="entry name" value="TrmFO"/>
</dbReference>
<dbReference type="GO" id="GO:0002098">
    <property type="term" value="P:tRNA wobble uridine modification"/>
    <property type="evidence" value="ECO:0007669"/>
    <property type="project" value="TreeGrafter"/>
</dbReference>
<keyword evidence="4 10" id="KW-0285">Flavoprotein</keyword>
<evidence type="ECO:0000256" key="6">
    <source>
        <dbReference type="ARBA" id="ARBA00022694"/>
    </source>
</evidence>
<comment type="cofactor">
    <cofactor evidence="1 10">
        <name>FAD</name>
        <dbReference type="ChEBI" id="CHEBI:57692"/>
    </cofactor>
</comment>
<evidence type="ECO:0000313" key="14">
    <source>
        <dbReference type="Proteomes" id="UP000233256"/>
    </source>
</evidence>
<comment type="catalytic activity">
    <reaction evidence="10">
        <text>uridine(54) in tRNA + (6R)-5,10-methylene-5,6,7,8-tetrahydrofolate + NADH + H(+) = 5-methyluridine(54) in tRNA + (6S)-5,6,7,8-tetrahydrofolate + NAD(+)</text>
        <dbReference type="Rhea" id="RHEA:16873"/>
        <dbReference type="Rhea" id="RHEA-COMP:10167"/>
        <dbReference type="Rhea" id="RHEA-COMP:10193"/>
        <dbReference type="ChEBI" id="CHEBI:15378"/>
        <dbReference type="ChEBI" id="CHEBI:15636"/>
        <dbReference type="ChEBI" id="CHEBI:57453"/>
        <dbReference type="ChEBI" id="CHEBI:57540"/>
        <dbReference type="ChEBI" id="CHEBI:57945"/>
        <dbReference type="ChEBI" id="CHEBI:65315"/>
        <dbReference type="ChEBI" id="CHEBI:74447"/>
        <dbReference type="EC" id="2.1.1.74"/>
    </reaction>
</comment>
<dbReference type="InterPro" id="IPR040131">
    <property type="entry name" value="MnmG_N"/>
</dbReference>
<dbReference type="SUPFAM" id="SSF51905">
    <property type="entry name" value="FAD/NAD(P)-binding domain"/>
    <property type="match status" value="1"/>
</dbReference>
<evidence type="ECO:0000256" key="1">
    <source>
        <dbReference type="ARBA" id="ARBA00001974"/>
    </source>
</evidence>
<feature type="region of interest" description="Disordered" evidence="11">
    <location>
        <begin position="201"/>
        <end position="237"/>
    </location>
</feature>
<dbReference type="InterPro" id="IPR002218">
    <property type="entry name" value="MnmG-rel"/>
</dbReference>
<feature type="domain" description="MnmG N-terminal" evidence="12">
    <location>
        <begin position="231"/>
        <end position="421"/>
    </location>
</feature>
<evidence type="ECO:0000256" key="9">
    <source>
        <dbReference type="ARBA" id="ARBA00023027"/>
    </source>
</evidence>
<accession>A0A2N1PSS9</accession>
<keyword evidence="2 10" id="KW-0963">Cytoplasm</keyword>
<dbReference type="GO" id="GO:0050660">
    <property type="term" value="F:flavin adenine dinucleotide binding"/>
    <property type="evidence" value="ECO:0007669"/>
    <property type="project" value="UniProtKB-UniRule"/>
</dbReference>
<dbReference type="PANTHER" id="PTHR11806">
    <property type="entry name" value="GLUCOSE INHIBITED DIVISION PROTEIN A"/>
    <property type="match status" value="1"/>
</dbReference>
<feature type="domain" description="MnmG N-terminal" evidence="12">
    <location>
        <begin position="10"/>
        <end position="196"/>
    </location>
</feature>
<evidence type="ECO:0000256" key="11">
    <source>
        <dbReference type="SAM" id="MobiDB-lite"/>
    </source>
</evidence>
<dbReference type="Pfam" id="PF01134">
    <property type="entry name" value="GIDA"/>
    <property type="match status" value="2"/>
</dbReference>
<proteinExistence type="inferred from homology"/>
<keyword evidence="5 10" id="KW-0808">Transferase</keyword>
<gene>
    <name evidence="10" type="primary">trmFO</name>
    <name evidence="13" type="ORF">CVV64_06415</name>
</gene>
<evidence type="ECO:0000259" key="12">
    <source>
        <dbReference type="Pfam" id="PF01134"/>
    </source>
</evidence>
<organism evidence="13 14">
    <name type="scientific">Candidatus Wallbacteria bacterium HGW-Wallbacteria-1</name>
    <dbReference type="NCBI Taxonomy" id="2013854"/>
    <lineage>
        <taxon>Bacteria</taxon>
        <taxon>Candidatus Walliibacteriota</taxon>
    </lineage>
</organism>
<comment type="subcellular location">
    <subcellularLocation>
        <location evidence="10">Cytoplasm</location>
    </subcellularLocation>
</comment>
<evidence type="ECO:0000256" key="7">
    <source>
        <dbReference type="ARBA" id="ARBA00022827"/>
    </source>
</evidence>
<dbReference type="PROSITE" id="PS51257">
    <property type="entry name" value="PROKAR_LIPOPROTEIN"/>
    <property type="match status" value="1"/>
</dbReference>
<reference evidence="13 14" key="1">
    <citation type="journal article" date="2017" name="ISME J.">
        <title>Potential for microbial H2 and metal transformations associated with novel bacteria and archaea in deep terrestrial subsurface sediments.</title>
        <authorList>
            <person name="Hernsdorf A.W."/>
            <person name="Amano Y."/>
            <person name="Miyakawa K."/>
            <person name="Ise K."/>
            <person name="Suzuki Y."/>
            <person name="Anantharaman K."/>
            <person name="Probst A."/>
            <person name="Burstein D."/>
            <person name="Thomas B.C."/>
            <person name="Banfield J.F."/>
        </authorList>
    </citation>
    <scope>NUCLEOTIDE SEQUENCE [LARGE SCALE GENOMIC DNA]</scope>
    <source>
        <strain evidence="13">HGW-Wallbacteria-1</strain>
    </source>
</reference>
<keyword evidence="3 10" id="KW-0489">Methyltransferase</keyword>
<sequence>MSILSKADRITVIGGGLAGCEAALQLASMGYGVDLLEMRPEKGTPAHVSEHLAELVCSNSLKSVAISNAHGLMKAELAILGSRLMEAARLAAVPAGAALAVDRLEFSRLVGEMISDPSLEGRIRVIRSHVSSLDEISLPAIIATGPLTSEPFMESLGRRIGAGLFFFDAVAPVVFEDSIDMSIAFRGSRYGKDGHGMAGSFSAESPISAEITSPEEESEGTAEVKSDGQADGDSDGDYINCPMNRDEYIAFREALLTAEKANVHGFDRKMVFEGCMPIEEMAERGEDTMRFGPLKPVGFLDPRTGRMPYALVQLRQDNMEGTLFNLVGFQTRLSFGEQKRVFSMIPGLGKSRFARYGVMHRNTYLDSPRVLESDLSISAIGGEAAASVVMAAGQIVGVEGYVESMAMGLLAALFMDRRLKGLPRVSPPAETLMGSLLSYVTGSAIGGKFSPMPANFGLLPIIRGRFRKRELKRRALAERALNAMEQWKRDQL</sequence>
<evidence type="ECO:0000256" key="3">
    <source>
        <dbReference type="ARBA" id="ARBA00022603"/>
    </source>
</evidence>
<comment type="caution">
    <text evidence="13">The sequence shown here is derived from an EMBL/GenBank/DDBJ whole genome shotgun (WGS) entry which is preliminary data.</text>
</comment>
<protein>
    <recommendedName>
        <fullName evidence="10">Methylenetetrahydrofolate--tRNA-(uracil-5-)-methyltransferase TrmFO</fullName>
        <ecNumber evidence="10">2.1.1.74</ecNumber>
    </recommendedName>
    <alternativeName>
        <fullName evidence="10">Folate-dependent tRNA (uracil-5-)-methyltransferase</fullName>
    </alternativeName>
    <alternativeName>
        <fullName evidence="10">Folate-dependent tRNA(M-5-U54)-methyltransferase</fullName>
    </alternativeName>
</protein>
<dbReference type="GO" id="GO:0047151">
    <property type="term" value="F:tRNA (uracil(54)-C5)-methyltransferase activity, 5,10-methylenetetrahydrofolate-dependent"/>
    <property type="evidence" value="ECO:0007669"/>
    <property type="project" value="UniProtKB-UniRule"/>
</dbReference>
<feature type="binding site" evidence="10">
    <location>
        <begin position="14"/>
        <end position="19"/>
    </location>
    <ligand>
        <name>FAD</name>
        <dbReference type="ChEBI" id="CHEBI:57692"/>
    </ligand>
</feature>
<dbReference type="GO" id="GO:0005829">
    <property type="term" value="C:cytosol"/>
    <property type="evidence" value="ECO:0007669"/>
    <property type="project" value="TreeGrafter"/>
</dbReference>
<keyword evidence="9 10" id="KW-0520">NAD</keyword>
<dbReference type="Gene3D" id="3.50.50.60">
    <property type="entry name" value="FAD/NAD(P)-binding domain"/>
    <property type="match status" value="2"/>
</dbReference>
<evidence type="ECO:0000256" key="2">
    <source>
        <dbReference type="ARBA" id="ARBA00022490"/>
    </source>
</evidence>
<dbReference type="AlphaFoldDB" id="A0A2N1PSS9"/>
<evidence type="ECO:0000256" key="5">
    <source>
        <dbReference type="ARBA" id="ARBA00022679"/>
    </source>
</evidence>
<evidence type="ECO:0000313" key="13">
    <source>
        <dbReference type="EMBL" id="PKK91393.1"/>
    </source>
</evidence>
<evidence type="ECO:0000256" key="4">
    <source>
        <dbReference type="ARBA" id="ARBA00022630"/>
    </source>
</evidence>
<dbReference type="HAMAP" id="MF_01037">
    <property type="entry name" value="TrmFO"/>
    <property type="match status" value="1"/>
</dbReference>
<dbReference type="InterPro" id="IPR036188">
    <property type="entry name" value="FAD/NAD-bd_sf"/>
</dbReference>
<keyword evidence="8 10" id="KW-0521">NADP</keyword>
<name>A0A2N1PSS9_9BACT</name>